<keyword evidence="1" id="KW-0812">Transmembrane</keyword>
<name>A0A7T2TYA0_9BURK</name>
<keyword evidence="1" id="KW-0472">Membrane</keyword>
<gene>
    <name evidence="2" type="ORF">I6G56_11510</name>
</gene>
<dbReference type="KEGG" id="bhg:I6G56_11510"/>
<evidence type="ECO:0000313" key="3">
    <source>
        <dbReference type="Proteomes" id="UP000594943"/>
    </source>
</evidence>
<reference evidence="2 3" key="1">
    <citation type="submission" date="2020-12" db="EMBL/GenBank/DDBJ databases">
        <title>FDA dAtabase for Regulatory Grade micrObial Sequences (FDA-ARGOS): Supporting development and validation of Infectious Disease Dx tests.</title>
        <authorList>
            <person name="Nelson B."/>
            <person name="Plummer A."/>
            <person name="Tallon L."/>
            <person name="Sadzewicz L."/>
            <person name="Zhao X."/>
            <person name="Boylan J."/>
            <person name="Ott S."/>
            <person name="Bowen H."/>
            <person name="Vavikolanu K."/>
            <person name="Mehta A."/>
            <person name="Aluvathingal J."/>
            <person name="Nadendla S."/>
            <person name="Myers T."/>
            <person name="Yan Y."/>
            <person name="Sichtig H."/>
        </authorList>
    </citation>
    <scope>NUCLEOTIDE SEQUENCE [LARGE SCALE GENOMIC DNA]</scope>
    <source>
        <strain evidence="2 3">FDAARGOS_899</strain>
    </source>
</reference>
<proteinExistence type="predicted"/>
<dbReference type="AlphaFoldDB" id="A0A7T2TYA0"/>
<organism evidence="2 3">
    <name type="scientific">Burkholderia humptydooensis</name>
    <dbReference type="NCBI Taxonomy" id="430531"/>
    <lineage>
        <taxon>Bacteria</taxon>
        <taxon>Pseudomonadati</taxon>
        <taxon>Pseudomonadota</taxon>
        <taxon>Betaproteobacteria</taxon>
        <taxon>Burkholderiales</taxon>
        <taxon>Burkholderiaceae</taxon>
        <taxon>Burkholderia</taxon>
        <taxon>pseudomallei group</taxon>
    </lineage>
</organism>
<evidence type="ECO:0000313" key="2">
    <source>
        <dbReference type="EMBL" id="QPS42259.1"/>
    </source>
</evidence>
<evidence type="ECO:0000256" key="1">
    <source>
        <dbReference type="SAM" id="Phobius"/>
    </source>
</evidence>
<protein>
    <submittedName>
        <fullName evidence="2">Uncharacterized protein</fullName>
    </submittedName>
</protein>
<sequence>MRPRLRGAAFRPPGGERACEIVLDEEPGMRTTKSSSGISARLGAVAMFTALFTAFALAGGAAQAQSAVPAPGSAVATPDNAILLTVFLRHDESRPLAELNAQLARQGFYKAFPPAGVEVVSWTVAMGIGQVVVLRLPASRLREVNRVLEDTAWGAYRTEFYPTYDYKAIGLAQHAKAQ</sequence>
<keyword evidence="1" id="KW-1133">Transmembrane helix</keyword>
<accession>A0A7T2TYA0</accession>
<dbReference type="EMBL" id="CP065686">
    <property type="protein sequence ID" value="QPS42259.1"/>
    <property type="molecule type" value="Genomic_DNA"/>
</dbReference>
<dbReference type="Proteomes" id="UP000594943">
    <property type="component" value="Chromosome 1"/>
</dbReference>
<feature type="transmembrane region" description="Helical" evidence="1">
    <location>
        <begin position="38"/>
        <end position="62"/>
    </location>
</feature>